<reference evidence="6" key="1">
    <citation type="journal article" date="2020" name="Stud. Mycol.">
        <title>101 Dothideomycetes genomes: a test case for predicting lifestyles and emergence of pathogens.</title>
        <authorList>
            <person name="Haridas S."/>
            <person name="Albert R."/>
            <person name="Binder M."/>
            <person name="Bloem J."/>
            <person name="Labutti K."/>
            <person name="Salamov A."/>
            <person name="Andreopoulos B."/>
            <person name="Baker S."/>
            <person name="Barry K."/>
            <person name="Bills G."/>
            <person name="Bluhm B."/>
            <person name="Cannon C."/>
            <person name="Castanera R."/>
            <person name="Culley D."/>
            <person name="Daum C."/>
            <person name="Ezra D."/>
            <person name="Gonzalez J."/>
            <person name="Henrissat B."/>
            <person name="Kuo A."/>
            <person name="Liang C."/>
            <person name="Lipzen A."/>
            <person name="Lutzoni F."/>
            <person name="Magnuson J."/>
            <person name="Mondo S."/>
            <person name="Nolan M."/>
            <person name="Ohm R."/>
            <person name="Pangilinan J."/>
            <person name="Park H.-J."/>
            <person name="Ramirez L."/>
            <person name="Alfaro M."/>
            <person name="Sun H."/>
            <person name="Tritt A."/>
            <person name="Yoshinaga Y."/>
            <person name="Zwiers L.-H."/>
            <person name="Turgeon B."/>
            <person name="Goodwin S."/>
            <person name="Spatafora J."/>
            <person name="Crous P."/>
            <person name="Grigoriev I."/>
        </authorList>
    </citation>
    <scope>NUCLEOTIDE SEQUENCE</scope>
    <source>
        <strain evidence="6">CBS 269.34</strain>
    </source>
</reference>
<evidence type="ECO:0000313" key="6">
    <source>
        <dbReference type="EMBL" id="KAF2488958.1"/>
    </source>
</evidence>
<gene>
    <name evidence="6" type="ORF">BU16DRAFT_432529</name>
</gene>
<dbReference type="PANTHER" id="PTHR23423">
    <property type="entry name" value="ORGANIC SOLUTE TRANSPORTER-RELATED"/>
    <property type="match status" value="1"/>
</dbReference>
<dbReference type="AlphaFoldDB" id="A0A6A6Q944"/>
<name>A0A6A6Q944_9PEZI</name>
<keyword evidence="3 5" id="KW-1133">Transmembrane helix</keyword>
<comment type="subcellular location">
    <subcellularLocation>
        <location evidence="1">Membrane</location>
        <topology evidence="1">Multi-pass membrane protein</topology>
    </subcellularLocation>
</comment>
<dbReference type="InterPro" id="IPR005178">
    <property type="entry name" value="Ostalpha/TMEM184C"/>
</dbReference>
<accession>A0A6A6Q944</accession>
<evidence type="ECO:0000256" key="3">
    <source>
        <dbReference type="ARBA" id="ARBA00022989"/>
    </source>
</evidence>
<evidence type="ECO:0000313" key="7">
    <source>
        <dbReference type="Proteomes" id="UP000799750"/>
    </source>
</evidence>
<dbReference type="EMBL" id="MU004200">
    <property type="protein sequence ID" value="KAF2488958.1"/>
    <property type="molecule type" value="Genomic_DNA"/>
</dbReference>
<dbReference type="Proteomes" id="UP000799750">
    <property type="component" value="Unassembled WGS sequence"/>
</dbReference>
<keyword evidence="2 5" id="KW-0812">Transmembrane</keyword>
<keyword evidence="7" id="KW-1185">Reference proteome</keyword>
<evidence type="ECO:0000256" key="5">
    <source>
        <dbReference type="SAM" id="Phobius"/>
    </source>
</evidence>
<organism evidence="6 7">
    <name type="scientific">Lophium mytilinum</name>
    <dbReference type="NCBI Taxonomy" id="390894"/>
    <lineage>
        <taxon>Eukaryota</taxon>
        <taxon>Fungi</taxon>
        <taxon>Dikarya</taxon>
        <taxon>Ascomycota</taxon>
        <taxon>Pezizomycotina</taxon>
        <taxon>Dothideomycetes</taxon>
        <taxon>Pleosporomycetidae</taxon>
        <taxon>Mytilinidiales</taxon>
        <taxon>Mytilinidiaceae</taxon>
        <taxon>Lophium</taxon>
    </lineage>
</organism>
<feature type="transmembrane region" description="Helical" evidence="5">
    <location>
        <begin position="27"/>
        <end position="47"/>
    </location>
</feature>
<proteinExistence type="predicted"/>
<feature type="transmembrane region" description="Helical" evidence="5">
    <location>
        <begin position="96"/>
        <end position="121"/>
    </location>
</feature>
<evidence type="ECO:0000256" key="1">
    <source>
        <dbReference type="ARBA" id="ARBA00004141"/>
    </source>
</evidence>
<feature type="transmembrane region" description="Helical" evidence="5">
    <location>
        <begin position="141"/>
        <end position="161"/>
    </location>
</feature>
<feature type="non-terminal residue" evidence="6">
    <location>
        <position position="222"/>
    </location>
</feature>
<keyword evidence="4 5" id="KW-0472">Membrane</keyword>
<evidence type="ECO:0000256" key="4">
    <source>
        <dbReference type="ARBA" id="ARBA00023136"/>
    </source>
</evidence>
<evidence type="ECO:0000256" key="2">
    <source>
        <dbReference type="ARBA" id="ARBA00022692"/>
    </source>
</evidence>
<dbReference type="Pfam" id="PF03619">
    <property type="entry name" value="Solute_trans_a"/>
    <property type="match status" value="1"/>
</dbReference>
<sequence>LCNFVLSGPDGLQELFGNSLYSATSPAWLKFIPVSIILWIATVASLAAGTYCSNSNKIYFVHIWVTVIKAGATGVAIVSIFRFYKMMKAKLAPHKVMVKFFAFKGVILVMFVQGFLINILVSSKVIKPTNHLTYQNIKVGVPNLLLCCELPFFTAFILYAYRITPYSKNKLGSPRHGAIVAILQALNYTDILSAFVKGPMKLIKDQEGVKQRDGSMPLIAPP</sequence>
<dbReference type="OrthoDB" id="5348404at2759"/>
<feature type="non-terminal residue" evidence="6">
    <location>
        <position position="1"/>
    </location>
</feature>
<dbReference type="SMART" id="SM01417">
    <property type="entry name" value="Solute_trans_a"/>
    <property type="match status" value="1"/>
</dbReference>
<dbReference type="GO" id="GO:0016020">
    <property type="term" value="C:membrane"/>
    <property type="evidence" value="ECO:0007669"/>
    <property type="project" value="UniProtKB-SubCell"/>
</dbReference>
<feature type="transmembrane region" description="Helical" evidence="5">
    <location>
        <begin position="59"/>
        <end position="84"/>
    </location>
</feature>
<evidence type="ECO:0008006" key="8">
    <source>
        <dbReference type="Google" id="ProtNLM"/>
    </source>
</evidence>
<protein>
    <recommendedName>
        <fullName evidence="8">DUF300-domain-containing protein</fullName>
    </recommendedName>
</protein>